<dbReference type="InterPro" id="IPR000073">
    <property type="entry name" value="AB_hydrolase_1"/>
</dbReference>
<dbReference type="AlphaFoldDB" id="A0A7X6L3M8"/>
<dbReference type="RefSeq" id="WP_062976578.1">
    <property type="nucleotide sequence ID" value="NZ_JAAXOS010000005.1"/>
</dbReference>
<evidence type="ECO:0000256" key="2">
    <source>
        <dbReference type="SAM" id="MobiDB-lite"/>
    </source>
</evidence>
<dbReference type="EMBL" id="JAAXOS010000005">
    <property type="protein sequence ID" value="NKY27122.1"/>
    <property type="molecule type" value="Genomic_DNA"/>
</dbReference>
<proteinExistence type="predicted"/>
<evidence type="ECO:0000313" key="4">
    <source>
        <dbReference type="EMBL" id="NKY27122.1"/>
    </source>
</evidence>
<feature type="domain" description="AB hydrolase-1" evidence="3">
    <location>
        <begin position="50"/>
        <end position="292"/>
    </location>
</feature>
<dbReference type="PRINTS" id="PR00412">
    <property type="entry name" value="EPOXHYDRLASE"/>
</dbReference>
<dbReference type="GO" id="GO:0016787">
    <property type="term" value="F:hydrolase activity"/>
    <property type="evidence" value="ECO:0007669"/>
    <property type="project" value="UniProtKB-KW"/>
</dbReference>
<dbReference type="PRINTS" id="PR00111">
    <property type="entry name" value="ABHYDROLASE"/>
</dbReference>
<keyword evidence="1 4" id="KW-0378">Hydrolase</keyword>
<organism evidence="4 5">
    <name type="scientific">Nocardia gamkensis</name>
    <dbReference type="NCBI Taxonomy" id="352869"/>
    <lineage>
        <taxon>Bacteria</taxon>
        <taxon>Bacillati</taxon>
        <taxon>Actinomycetota</taxon>
        <taxon>Actinomycetes</taxon>
        <taxon>Mycobacteriales</taxon>
        <taxon>Nocardiaceae</taxon>
        <taxon>Nocardia</taxon>
    </lineage>
</organism>
<keyword evidence="5" id="KW-1185">Reference proteome</keyword>
<sequence length="310" mass="34531">MPWRPSFFAPAPGSDPAAGPPEIPGVRRSEVTARGVRFHVTEAGPADGRPVLALHGWPEHHYAYRHLLADPPDGLRIIAPDLPGYGWSGPAPHRWAKDDVASDLLALLDALGLDHVLLAGHDWGGYIAHLLVLREPERFDALLALNIAHPWQTPRDFLPHAWRFLLYQPAVAAFGTYLHRHTRFLEQFVFAGAVRHREAFGPEVIRAYADRFRDPVCARTATDTYRTFLLREVPRSAGRGEQRRARVPILALFGVEDAAIHPSLASAETARADDYRLELVRDCGHFIIEERPDLVRARLAELAAATARPA</sequence>
<protein>
    <submittedName>
        <fullName evidence="4">Alpha/beta hydrolase</fullName>
    </submittedName>
</protein>
<dbReference type="PANTHER" id="PTHR43329">
    <property type="entry name" value="EPOXIDE HYDROLASE"/>
    <property type="match status" value="1"/>
</dbReference>
<dbReference type="InterPro" id="IPR029058">
    <property type="entry name" value="AB_hydrolase_fold"/>
</dbReference>
<evidence type="ECO:0000259" key="3">
    <source>
        <dbReference type="Pfam" id="PF00561"/>
    </source>
</evidence>
<dbReference type="SUPFAM" id="SSF53474">
    <property type="entry name" value="alpha/beta-Hydrolases"/>
    <property type="match status" value="1"/>
</dbReference>
<name>A0A7X6L3M8_9NOCA</name>
<evidence type="ECO:0000313" key="5">
    <source>
        <dbReference type="Proteomes" id="UP000540698"/>
    </source>
</evidence>
<dbReference type="Gene3D" id="3.40.50.1820">
    <property type="entry name" value="alpha/beta hydrolase"/>
    <property type="match status" value="1"/>
</dbReference>
<accession>A0A7X6L3M8</accession>
<dbReference type="Pfam" id="PF00561">
    <property type="entry name" value="Abhydrolase_1"/>
    <property type="match status" value="1"/>
</dbReference>
<feature type="region of interest" description="Disordered" evidence="2">
    <location>
        <begin position="1"/>
        <end position="23"/>
    </location>
</feature>
<comment type="caution">
    <text evidence="4">The sequence shown here is derived from an EMBL/GenBank/DDBJ whole genome shotgun (WGS) entry which is preliminary data.</text>
</comment>
<dbReference type="Proteomes" id="UP000540698">
    <property type="component" value="Unassembled WGS sequence"/>
</dbReference>
<reference evidence="4 5" key="1">
    <citation type="submission" date="2020-04" db="EMBL/GenBank/DDBJ databases">
        <title>MicrobeNet Type strains.</title>
        <authorList>
            <person name="Nicholson A.C."/>
        </authorList>
    </citation>
    <scope>NUCLEOTIDE SEQUENCE [LARGE SCALE GENOMIC DNA]</scope>
    <source>
        <strain evidence="4 5">DSM 44956</strain>
    </source>
</reference>
<feature type="compositionally biased region" description="Low complexity" evidence="2">
    <location>
        <begin position="1"/>
        <end position="17"/>
    </location>
</feature>
<dbReference type="InterPro" id="IPR000639">
    <property type="entry name" value="Epox_hydrolase-like"/>
</dbReference>
<evidence type="ECO:0000256" key="1">
    <source>
        <dbReference type="ARBA" id="ARBA00022801"/>
    </source>
</evidence>
<gene>
    <name evidence="4" type="ORF">HGB38_12940</name>
</gene>